<dbReference type="EMBL" id="CP113517">
    <property type="protein sequence ID" value="WAR44571.1"/>
    <property type="molecule type" value="Genomic_DNA"/>
</dbReference>
<keyword evidence="1" id="KW-0472">Membrane</keyword>
<evidence type="ECO:0000313" key="3">
    <source>
        <dbReference type="EMBL" id="WAR44571.1"/>
    </source>
</evidence>
<gene>
    <name evidence="3" type="ORF">NM686_019830</name>
</gene>
<accession>A0ABY7GIS9</accession>
<feature type="signal peptide" evidence="2">
    <location>
        <begin position="1"/>
        <end position="19"/>
    </location>
</feature>
<proteinExistence type="predicted"/>
<evidence type="ECO:0000256" key="2">
    <source>
        <dbReference type="SAM" id="SignalP"/>
    </source>
</evidence>
<name>A0ABY7GIS9_9GAMM</name>
<reference evidence="3" key="1">
    <citation type="submission" date="2022-11" db="EMBL/GenBank/DDBJ databases">
        <title>Methylomonas rapida sp. nov., Carotenoid-Producing Obligate Methanotrophs with High Growth Characteristics and Biotechnological Potential.</title>
        <authorList>
            <person name="Tikhonova E.N."/>
            <person name="Suleimanov R.Z."/>
            <person name="Miroshnikov K."/>
            <person name="Oshkin I.Y."/>
            <person name="Belova S.E."/>
            <person name="Danilova O.V."/>
            <person name="Ashikhmin A."/>
            <person name="Konopkin A."/>
            <person name="But S.Y."/>
            <person name="Khmelenina V.N."/>
            <person name="Kuznetsov N."/>
            <person name="Pimenov N.V."/>
            <person name="Dedysh S.N."/>
        </authorList>
    </citation>
    <scope>NUCLEOTIDE SEQUENCE</scope>
    <source>
        <strain evidence="3">MP1</strain>
    </source>
</reference>
<feature type="transmembrane region" description="Helical" evidence="1">
    <location>
        <begin position="457"/>
        <end position="475"/>
    </location>
</feature>
<dbReference type="RefSeq" id="WP_269021958.1">
    <property type="nucleotide sequence ID" value="NZ_CP113517.1"/>
</dbReference>
<evidence type="ECO:0000256" key="1">
    <source>
        <dbReference type="SAM" id="Phobius"/>
    </source>
</evidence>
<keyword evidence="4" id="KW-1185">Reference proteome</keyword>
<sequence length="481" mass="52129">MIRYLVFFYLLVMAGNSFAGTTWYSSDSQAFAAAGCSVKTGESSGASMCINGWYNRYICGGNYYAYCLAGYIQCSVSGQTRDINGICSCPTGKEVYLNQCVDVCPSGSSRLSDGTCSVPIPSCTSLGVNVNDFIPKCSEMIDGSPSVCLNSDGGQFSIAGCPSIQCEDGSSVIYPATCPVSQCAEGFELVDIGQGYGKTCVKPLPSDEENKFCTVTPGGSQPLCASDDQPFKCLFENGSFVCLRQEDSPQPGQTCYTSGTKYFCVSNQPQIETTKQIETQQDGTVKETEIIQPNIDGVPPVTRETITNPDGSQTIKSNHPGDAFAVMSLNKLQPKIDLSKVEKNTLDTADNTKSISDKLNELFDKVSEFIGDESDYDKSDIEFDGLDDKLNQDRASFEAFVNQSNPAYSLANQYSLSSAFSSLLPSDSSCSGGINTTIFGKEFIFEPCEKLAPLREILAWFFSVWSAWIILNMISKSIVRF</sequence>
<protein>
    <submittedName>
        <fullName evidence="3">Uncharacterized protein</fullName>
    </submittedName>
</protein>
<keyword evidence="1" id="KW-1133">Transmembrane helix</keyword>
<keyword evidence="1" id="KW-0812">Transmembrane</keyword>
<keyword evidence="2" id="KW-0732">Signal</keyword>
<organism evidence="3 4">
    <name type="scientific">Methylomonas rapida</name>
    <dbReference type="NCBI Taxonomy" id="2963939"/>
    <lineage>
        <taxon>Bacteria</taxon>
        <taxon>Pseudomonadati</taxon>
        <taxon>Pseudomonadota</taxon>
        <taxon>Gammaproteobacteria</taxon>
        <taxon>Methylococcales</taxon>
        <taxon>Methylococcaceae</taxon>
        <taxon>Methylomonas</taxon>
    </lineage>
</organism>
<evidence type="ECO:0000313" key="4">
    <source>
        <dbReference type="Proteomes" id="UP001162780"/>
    </source>
</evidence>
<dbReference type="Proteomes" id="UP001162780">
    <property type="component" value="Chromosome"/>
</dbReference>
<feature type="chain" id="PRO_5047509428" evidence="2">
    <location>
        <begin position="20"/>
        <end position="481"/>
    </location>
</feature>